<dbReference type="InterPro" id="IPR006703">
    <property type="entry name" value="G_AIG1"/>
</dbReference>
<evidence type="ECO:0000259" key="4">
    <source>
        <dbReference type="Pfam" id="PF04548"/>
    </source>
</evidence>
<gene>
    <name evidence="5" type="ORF">BJG266_LOCUS30780</name>
    <name evidence="6" type="ORF">QVE165_LOCUS30857</name>
</gene>
<feature type="region of interest" description="Disordered" evidence="3">
    <location>
        <begin position="386"/>
        <end position="431"/>
    </location>
</feature>
<evidence type="ECO:0000313" key="8">
    <source>
        <dbReference type="Proteomes" id="UP000663877"/>
    </source>
</evidence>
<accession>A0A815BR43</accession>
<proteinExistence type="inferred from homology"/>
<feature type="compositionally biased region" description="Polar residues" evidence="3">
    <location>
        <begin position="391"/>
        <end position="403"/>
    </location>
</feature>
<comment type="similarity">
    <text evidence="1">Belongs to the TRAFAC class TrmE-Era-EngA-EngB-Septin-like GTPase superfamily. AIG1/Toc34/Toc159-like paraseptin GTPase family. IAN subfamily.</text>
</comment>
<protein>
    <recommendedName>
        <fullName evidence="4">AIG1-type G domain-containing protein</fullName>
    </recommendedName>
</protein>
<dbReference type="GO" id="GO:0005525">
    <property type="term" value="F:GTP binding"/>
    <property type="evidence" value="ECO:0007669"/>
    <property type="project" value="InterPro"/>
</dbReference>
<comment type="caution">
    <text evidence="5">The sequence shown here is derived from an EMBL/GenBank/DDBJ whole genome shotgun (WGS) entry which is preliminary data.</text>
</comment>
<sequence>MLENQIIERKAIDSFGILGSLYDGNQDQIIKQHYINSSIQSSELSHLSSCIIEKGHINKNFNLLQFIGIQDELRLHLLLNLAKRVGIASILNYSRRINEYTRFLYFSSIIRKEQIIITLEQIQQLILSSNLDLNATHIIRMIDFGIEFIAILQLPYEINVTQQIDNILDKIRLILLNNSDNNTLILTNEEETILEKLINITTYSNISSLMTVNRVSDIFYQINRLKMNSNHCHPLTYYLQSIDNLESPYSSKNILLKILSADNCKQIEEYILQFRIPMKYLEASVNQHMPNYLYGHLQNRIYHVRQQYSILKDIYMKKIHQLTKLLTIADKDQFNMSIIFQELNFNEQNSINQLLKDVYDLENEIQIENNLRKKQLNDDKISEQDLDENDNFLNTNSTANITSDYDPDGDDTSSQSSNNTNDNEIDQTTLSDDSFIENDLPISNEIINILLLGETGVGKSTFINSLVNYLHFNRLDQAQSNKPIAIIPVSFLLNNDEQLIEYNDLNESTNENFNYSGQSVTQQCKSYIFHLYNGNKLCIIDTPGFGDVRGIDQDNFNMEHILKYINNLTHINAICFLCKPNLVKLNQYFQSCFVQLFDFFGKNISENFIFCFTNTRSTSYTPDDTISLFQPIFDLFSLDDISLQKENIFCFDNESFRYLIALQNDISFNNNDIVQYENSWKTSTKESNRLIKYICTGLNSYSLQNRCQSIKHAQFQILHLIRPILETIRNIFRNITLWNIESPNQSIELYSTVIHHLVYSCLSCNPKIIKIGNFGIINDFPHEMQNKCQTCQCSPNRHIQIEYLLNYKLLNRPSKNKISEMKEQLLILRNASVQFAYFLKNIAYCTKENVILVNLIRMIEQETYICRHSQTNYLNVQLIKELTQWKQKYEEYFNEIIMKNMHNDLGIIYESIEKVENILIIKEQLDAIKMGQEIMMKQHEIQAMQI</sequence>
<evidence type="ECO:0000256" key="3">
    <source>
        <dbReference type="SAM" id="MobiDB-lite"/>
    </source>
</evidence>
<organism evidence="5 8">
    <name type="scientific">Adineta steineri</name>
    <dbReference type="NCBI Taxonomy" id="433720"/>
    <lineage>
        <taxon>Eukaryota</taxon>
        <taxon>Metazoa</taxon>
        <taxon>Spiralia</taxon>
        <taxon>Gnathifera</taxon>
        <taxon>Rotifera</taxon>
        <taxon>Eurotatoria</taxon>
        <taxon>Bdelloidea</taxon>
        <taxon>Adinetida</taxon>
        <taxon>Adinetidae</taxon>
        <taxon>Adineta</taxon>
    </lineage>
</organism>
<dbReference type="InterPro" id="IPR025662">
    <property type="entry name" value="Sigma_54_int_dom_ATP-bd_1"/>
</dbReference>
<dbReference type="PANTHER" id="PTHR32046:SF11">
    <property type="entry name" value="IMMUNE-ASSOCIATED NUCLEOTIDE-BINDING PROTEIN 10-LIKE"/>
    <property type="match status" value="1"/>
</dbReference>
<reference evidence="5" key="1">
    <citation type="submission" date="2021-02" db="EMBL/GenBank/DDBJ databases">
        <authorList>
            <person name="Nowell W R."/>
        </authorList>
    </citation>
    <scope>NUCLEOTIDE SEQUENCE</scope>
</reference>
<evidence type="ECO:0000313" key="6">
    <source>
        <dbReference type="EMBL" id="CAF1293940.1"/>
    </source>
</evidence>
<name>A0A815BR43_9BILA</name>
<dbReference type="PANTHER" id="PTHR32046">
    <property type="entry name" value="G DOMAIN-CONTAINING PROTEIN"/>
    <property type="match status" value="1"/>
</dbReference>
<dbReference type="AlphaFoldDB" id="A0A815BR43"/>
<evidence type="ECO:0000313" key="5">
    <source>
        <dbReference type="EMBL" id="CAF1273157.1"/>
    </source>
</evidence>
<evidence type="ECO:0000313" key="7">
    <source>
        <dbReference type="Proteomes" id="UP000663832"/>
    </source>
</evidence>
<keyword evidence="2" id="KW-0547">Nucleotide-binding</keyword>
<dbReference type="Proteomes" id="UP000663832">
    <property type="component" value="Unassembled WGS sequence"/>
</dbReference>
<dbReference type="Pfam" id="PF04548">
    <property type="entry name" value="AIG1"/>
    <property type="match status" value="1"/>
</dbReference>
<feature type="compositionally biased region" description="Low complexity" evidence="3">
    <location>
        <begin position="412"/>
        <end position="422"/>
    </location>
</feature>
<evidence type="ECO:0000256" key="1">
    <source>
        <dbReference type="ARBA" id="ARBA00008535"/>
    </source>
</evidence>
<dbReference type="EMBL" id="CAJNOI010000417">
    <property type="protein sequence ID" value="CAF1273157.1"/>
    <property type="molecule type" value="Genomic_DNA"/>
</dbReference>
<dbReference type="SUPFAM" id="SSF52540">
    <property type="entry name" value="P-loop containing nucleoside triphosphate hydrolases"/>
    <property type="match status" value="2"/>
</dbReference>
<evidence type="ECO:0000256" key="2">
    <source>
        <dbReference type="ARBA" id="ARBA00022741"/>
    </source>
</evidence>
<dbReference type="OrthoDB" id="2386367at2759"/>
<dbReference type="EMBL" id="CAJNOM010000259">
    <property type="protein sequence ID" value="CAF1293940.1"/>
    <property type="molecule type" value="Genomic_DNA"/>
</dbReference>
<dbReference type="Proteomes" id="UP000663877">
    <property type="component" value="Unassembled WGS sequence"/>
</dbReference>
<dbReference type="PROSITE" id="PS00675">
    <property type="entry name" value="SIGMA54_INTERACT_1"/>
    <property type="match status" value="1"/>
</dbReference>
<keyword evidence="7" id="KW-1185">Reference proteome</keyword>
<feature type="domain" description="AIG1-type G" evidence="4">
    <location>
        <begin position="515"/>
        <end position="616"/>
    </location>
</feature>
<dbReference type="InterPro" id="IPR027417">
    <property type="entry name" value="P-loop_NTPase"/>
</dbReference>
<dbReference type="Gene3D" id="3.40.50.300">
    <property type="entry name" value="P-loop containing nucleotide triphosphate hydrolases"/>
    <property type="match status" value="1"/>
</dbReference>